<comment type="caution">
    <text evidence="2">The sequence shown here is derived from an EMBL/GenBank/DDBJ whole genome shotgun (WGS) entry which is preliminary data.</text>
</comment>
<evidence type="ECO:0000313" key="2">
    <source>
        <dbReference type="EMBL" id="GAA0945712.1"/>
    </source>
</evidence>
<dbReference type="EMBL" id="BAAAHH010000005">
    <property type="protein sequence ID" value="GAA0945712.1"/>
    <property type="molecule type" value="Genomic_DNA"/>
</dbReference>
<protein>
    <submittedName>
        <fullName evidence="2">Uncharacterized protein</fullName>
    </submittedName>
</protein>
<sequence length="72" mass="7714">MMLILAQELNDETVSPGALGTLVVVCMGIALVFLIKSMNKRISNVNAPRQADLDQEAWEVAQAARAEGDASQ</sequence>
<proteinExistence type="predicted"/>
<keyword evidence="1" id="KW-0472">Membrane</keyword>
<dbReference type="RefSeq" id="WP_344239054.1">
    <property type="nucleotide sequence ID" value="NZ_BAAAHH010000005.1"/>
</dbReference>
<dbReference type="Proteomes" id="UP001500665">
    <property type="component" value="Unassembled WGS sequence"/>
</dbReference>
<accession>A0ABN1QPW2</accession>
<feature type="transmembrane region" description="Helical" evidence="1">
    <location>
        <begin position="17"/>
        <end position="35"/>
    </location>
</feature>
<name>A0ABN1QPW2_9ACTN</name>
<evidence type="ECO:0000313" key="3">
    <source>
        <dbReference type="Proteomes" id="UP001500665"/>
    </source>
</evidence>
<keyword evidence="1" id="KW-1133">Transmembrane helix</keyword>
<gene>
    <name evidence="2" type="ORF">GCM10009550_19660</name>
</gene>
<reference evidence="2 3" key="1">
    <citation type="journal article" date="2019" name="Int. J. Syst. Evol. Microbiol.">
        <title>The Global Catalogue of Microorganisms (GCM) 10K type strain sequencing project: providing services to taxonomists for standard genome sequencing and annotation.</title>
        <authorList>
            <consortium name="The Broad Institute Genomics Platform"/>
            <consortium name="The Broad Institute Genome Sequencing Center for Infectious Disease"/>
            <person name="Wu L."/>
            <person name="Ma J."/>
        </authorList>
    </citation>
    <scope>NUCLEOTIDE SEQUENCE [LARGE SCALE GENOMIC DNA]</scope>
    <source>
        <strain evidence="2 3">JCM 10696</strain>
    </source>
</reference>
<organism evidence="2 3">
    <name type="scientific">Actinocorallia libanotica</name>
    <dbReference type="NCBI Taxonomy" id="46162"/>
    <lineage>
        <taxon>Bacteria</taxon>
        <taxon>Bacillati</taxon>
        <taxon>Actinomycetota</taxon>
        <taxon>Actinomycetes</taxon>
        <taxon>Streptosporangiales</taxon>
        <taxon>Thermomonosporaceae</taxon>
        <taxon>Actinocorallia</taxon>
    </lineage>
</organism>
<evidence type="ECO:0000256" key="1">
    <source>
        <dbReference type="SAM" id="Phobius"/>
    </source>
</evidence>
<keyword evidence="3" id="KW-1185">Reference proteome</keyword>
<keyword evidence="1" id="KW-0812">Transmembrane</keyword>